<dbReference type="Gene3D" id="3.80.10.10">
    <property type="entry name" value="Ribonuclease Inhibitor"/>
    <property type="match status" value="3"/>
</dbReference>
<dbReference type="InterPro" id="IPR001611">
    <property type="entry name" value="Leu-rich_rpt"/>
</dbReference>
<dbReference type="PANTHER" id="PTHR45973:SF35">
    <property type="entry name" value="LEUCINE-RICH REPEAT-CONTAINING PROTEIN 43"/>
    <property type="match status" value="1"/>
</dbReference>
<name>A0A7S4GPD4_OXYMA</name>
<dbReference type="InterPro" id="IPR032675">
    <property type="entry name" value="LRR_dom_sf"/>
</dbReference>
<dbReference type="Pfam" id="PF12799">
    <property type="entry name" value="LRR_4"/>
    <property type="match status" value="1"/>
</dbReference>
<evidence type="ECO:0000256" key="3">
    <source>
        <dbReference type="SAM" id="MobiDB-lite"/>
    </source>
</evidence>
<keyword evidence="2" id="KW-0677">Repeat</keyword>
<dbReference type="InterPro" id="IPR050576">
    <property type="entry name" value="Cilia_flagella_integrity"/>
</dbReference>
<dbReference type="SUPFAM" id="SSF52058">
    <property type="entry name" value="L domain-like"/>
    <property type="match status" value="1"/>
</dbReference>
<dbReference type="EMBL" id="HBJB01002561">
    <property type="protein sequence ID" value="CAE0842752.1"/>
    <property type="molecule type" value="Transcribed_RNA"/>
</dbReference>
<proteinExistence type="predicted"/>
<sequence length="665" mass="74057">MSIRAGWASPEREQRQPRHGNPRFSSDHKRVLPPARAEADPALCVEPSGDTSRQAPASFAEPQDAKSDDRFQFMLQHGSVRKIEGQDRIIFAELPHMPGVLVVYRSPVERASSPQRLSLERKDLTHCPLLEGEVGLRILSYQNNQITAISNLVSLPNLVFLDLSNNRISAISNLDTVPTLRVLKLAKNKISTLCNLEALQHLDVLDMHGNAVQRIEGLDGSTELRVLNLASNQLSEVNNLSHLRGLTELNVRRNMIAAVSSLQNLPLQRLYLSQNQISDLEALENILLPTLTELALDGNEVTKVEDYRTTVLSKCPDLAMLDQLPVAPAAGSPKSGSPLHLPLDEERDRDDSLRNNRLGVPSLPGARSQSDRGGSSPTVTKGQEAKPSPSRTGSAERSNSEQRRRAAMRRNKRGEDGAKSVPSRKDVLNEIQTQWHTAVQEGRTPITRYGYVKREEIFELFIYGRGLDTLDKVQYQQSVSAVHFHYVLASSVVNSVARLQKFEKLESITFGRNQIKSIAELSPLSSLPKLRSLTILHNPINESHVMFRELILQSFPMLDVINARPVSLDERTACASRWAVFNQLATERNPLLEDGLKQRTVPEVSEMVDAIVTHATAVDEKIRCVNVHLDQALLAAIEEAFEDVRSVQDSHAMQKWSYCGEASYG</sequence>
<reference evidence="4" key="1">
    <citation type="submission" date="2021-01" db="EMBL/GenBank/DDBJ databases">
        <authorList>
            <person name="Corre E."/>
            <person name="Pelletier E."/>
            <person name="Niang G."/>
            <person name="Scheremetjew M."/>
            <person name="Finn R."/>
            <person name="Kale V."/>
            <person name="Holt S."/>
            <person name="Cochrane G."/>
            <person name="Meng A."/>
            <person name="Brown T."/>
            <person name="Cohen L."/>
        </authorList>
    </citation>
    <scope>NUCLEOTIDE SEQUENCE</scope>
    <source>
        <strain evidence="4">LB1974</strain>
    </source>
</reference>
<feature type="region of interest" description="Disordered" evidence="3">
    <location>
        <begin position="1"/>
        <end position="66"/>
    </location>
</feature>
<evidence type="ECO:0000313" key="4">
    <source>
        <dbReference type="EMBL" id="CAE0842752.1"/>
    </source>
</evidence>
<feature type="compositionally biased region" description="Basic and acidic residues" evidence="3">
    <location>
        <begin position="413"/>
        <end position="426"/>
    </location>
</feature>
<keyword evidence="1" id="KW-0433">Leucine-rich repeat</keyword>
<organism evidence="4">
    <name type="scientific">Oxyrrhis marina</name>
    <name type="common">Dinoflagellate</name>
    <dbReference type="NCBI Taxonomy" id="2969"/>
    <lineage>
        <taxon>Eukaryota</taxon>
        <taxon>Sar</taxon>
        <taxon>Alveolata</taxon>
        <taxon>Dinophyceae</taxon>
        <taxon>Oxyrrhinales</taxon>
        <taxon>Oxyrrhinaceae</taxon>
        <taxon>Oxyrrhis</taxon>
    </lineage>
</organism>
<dbReference type="InterPro" id="IPR025875">
    <property type="entry name" value="Leu-rich_rpt_4"/>
</dbReference>
<dbReference type="SMART" id="SM00365">
    <property type="entry name" value="LRR_SD22"/>
    <property type="match status" value="7"/>
</dbReference>
<dbReference type="PROSITE" id="PS51450">
    <property type="entry name" value="LRR"/>
    <property type="match status" value="6"/>
</dbReference>
<dbReference type="Pfam" id="PF14580">
    <property type="entry name" value="LRR_9"/>
    <property type="match status" value="2"/>
</dbReference>
<dbReference type="SMART" id="SM00369">
    <property type="entry name" value="LRR_TYP"/>
    <property type="match status" value="5"/>
</dbReference>
<feature type="compositionally biased region" description="Polar residues" evidence="3">
    <location>
        <begin position="367"/>
        <end position="381"/>
    </location>
</feature>
<evidence type="ECO:0000256" key="1">
    <source>
        <dbReference type="ARBA" id="ARBA00022614"/>
    </source>
</evidence>
<feature type="region of interest" description="Disordered" evidence="3">
    <location>
        <begin position="327"/>
        <end position="426"/>
    </location>
</feature>
<feature type="compositionally biased region" description="Basic and acidic residues" evidence="3">
    <location>
        <begin position="342"/>
        <end position="354"/>
    </location>
</feature>
<dbReference type="InterPro" id="IPR003591">
    <property type="entry name" value="Leu-rich_rpt_typical-subtyp"/>
</dbReference>
<protein>
    <submittedName>
        <fullName evidence="4">Uncharacterized protein</fullName>
    </submittedName>
</protein>
<accession>A0A7S4GPD4</accession>
<gene>
    <name evidence="4" type="ORF">OMAR00294_LOCUS2098</name>
</gene>
<dbReference type="AlphaFoldDB" id="A0A7S4GPD4"/>
<dbReference type="PANTHER" id="PTHR45973">
    <property type="entry name" value="PROTEIN PHOSPHATASE 1 REGULATORY SUBUNIT SDS22-RELATED"/>
    <property type="match status" value="1"/>
</dbReference>
<evidence type="ECO:0000256" key="2">
    <source>
        <dbReference type="ARBA" id="ARBA00022737"/>
    </source>
</evidence>